<sequence length="870" mass="99728">MTKNIDMGTFSDLIKYLRLDRQAKENITSSINEVFLTYLEDGNESYTVDKNSFETDMSTYVRIFQILDTYNATIIYLWNTSAGRKYFIKTSNNTFYNLLTNETEFPNLNELQEYPINLQYSEYIYDTLLNRVVIYPITLKEAVVFSDTIPFNDSEKYIKEIESGDYKYWFSKPVTLFANIMNVLLYGEQMLYDTDRDVEVIKSHKDGIIDIIPLLDIDIYSKTYILKYSFHTKDFQPSFGTEDNSYALILKFNHIGGILSFLNETLFEHGLDLTSVGGNATRITFQDNFRNQVLRPLERKIKADSKLYYIDALEILYYLPDFIHIEIDTEVLWLLVESGIKRNSLTNKLTIAEEDIFIKILEIILERENLFVLEEKEKEEKGEEDERKANGFIERLAKKVDTDTEMLIVEYLYDRIHGNNGHKFVRMVNKAWRQSRFVNFDPEVNTEFKTSDGPIFLAYQSQKSLGFYSSNVAAYFATNTKGERERIVQVAYDTGQYETITTRDGDGGSEEKLKEIKDYFWYHPFHPIYLKNIEKQETEMELDTIVPAFVLLANRDKQFWSNVMTAGEYALDAVAIASGVGTLAEISAGVIRSFAILRAIGATIELSSGVANALLKLTGAEDSEIGQAISEYLFWLEMLSLAGEVTAAIRKGLKKAAQKVIGTEEDLIKLQKQLDDIAIEEDGVTRKLTDDEKDDVLKNLRESAGMAENIRVSKDPEKVREFLEGLERLSKITPEEALDNIEEALIYFNHKVIDGEIVQISDTNCVNVVQAVVEFLKTGKIKIVKHSSYQNIGVLESLFEGIFFRKTIPQLGQSMKEGEIGIIYGARTLKPGHVFNVIKTDNKLLLVDGQNGKIANLKNGYEYFKYLKIN</sequence>
<organism evidence="1 2">
    <name type="scientific">Flavobacterium suaedae</name>
    <dbReference type="NCBI Taxonomy" id="1767027"/>
    <lineage>
        <taxon>Bacteria</taxon>
        <taxon>Pseudomonadati</taxon>
        <taxon>Bacteroidota</taxon>
        <taxon>Flavobacteriia</taxon>
        <taxon>Flavobacteriales</taxon>
        <taxon>Flavobacteriaceae</taxon>
        <taxon>Flavobacterium</taxon>
    </lineage>
</organism>
<proteinExistence type="predicted"/>
<name>A0ABQ1JZM6_9FLAO</name>
<evidence type="ECO:0000313" key="1">
    <source>
        <dbReference type="EMBL" id="GGB80295.1"/>
    </source>
</evidence>
<dbReference type="Proteomes" id="UP000615760">
    <property type="component" value="Unassembled WGS sequence"/>
</dbReference>
<accession>A0ABQ1JZM6</accession>
<gene>
    <name evidence="1" type="ORF">GCM10007424_20510</name>
</gene>
<comment type="caution">
    <text evidence="1">The sequence shown here is derived from an EMBL/GenBank/DDBJ whole genome shotgun (WGS) entry which is preliminary data.</text>
</comment>
<keyword evidence="2" id="KW-1185">Reference proteome</keyword>
<dbReference type="RefSeq" id="WP_188621201.1">
    <property type="nucleotide sequence ID" value="NZ_BMJE01000005.1"/>
</dbReference>
<protein>
    <recommendedName>
        <fullName evidence="3">Tox-PL domain-containing protein</fullName>
    </recommendedName>
</protein>
<evidence type="ECO:0008006" key="3">
    <source>
        <dbReference type="Google" id="ProtNLM"/>
    </source>
</evidence>
<reference evidence="2" key="1">
    <citation type="journal article" date="2019" name="Int. J. Syst. Evol. Microbiol.">
        <title>The Global Catalogue of Microorganisms (GCM) 10K type strain sequencing project: providing services to taxonomists for standard genome sequencing and annotation.</title>
        <authorList>
            <consortium name="The Broad Institute Genomics Platform"/>
            <consortium name="The Broad Institute Genome Sequencing Center for Infectious Disease"/>
            <person name="Wu L."/>
            <person name="Ma J."/>
        </authorList>
    </citation>
    <scope>NUCLEOTIDE SEQUENCE [LARGE SCALE GENOMIC DNA]</scope>
    <source>
        <strain evidence="2">CGMCC 1.15461</strain>
    </source>
</reference>
<evidence type="ECO:0000313" key="2">
    <source>
        <dbReference type="Proteomes" id="UP000615760"/>
    </source>
</evidence>
<dbReference type="EMBL" id="BMJE01000005">
    <property type="protein sequence ID" value="GGB80295.1"/>
    <property type="molecule type" value="Genomic_DNA"/>
</dbReference>